<dbReference type="Gene3D" id="1.10.10.10">
    <property type="entry name" value="Winged helix-like DNA-binding domain superfamily/Winged helix DNA-binding domain"/>
    <property type="match status" value="1"/>
</dbReference>
<reference evidence="1 2" key="1">
    <citation type="submission" date="2023-08" db="EMBL/GenBank/DDBJ databases">
        <title>Pathogen: clinical or host-associated sample.</title>
        <authorList>
            <person name="Hergert J."/>
            <person name="Casey R."/>
            <person name="Wagner J."/>
            <person name="Young E.L."/>
            <person name="Oakeson K.F."/>
        </authorList>
    </citation>
    <scope>NUCLEOTIDE SEQUENCE [LARGE SCALE GENOMIC DNA]</scope>
    <source>
        <strain evidence="1 2">UPHL-collab-2</strain>
        <plasmid evidence="1 2">unnamed1</plasmid>
    </source>
</reference>
<keyword evidence="2" id="KW-1185">Reference proteome</keyword>
<dbReference type="Pfam" id="PF00480">
    <property type="entry name" value="ROK"/>
    <property type="match status" value="1"/>
</dbReference>
<organism evidence="1 2">
    <name type="scientific">Shinella oryzae</name>
    <dbReference type="NCBI Taxonomy" id="2871820"/>
    <lineage>
        <taxon>Bacteria</taxon>
        <taxon>Pseudomonadati</taxon>
        <taxon>Pseudomonadota</taxon>
        <taxon>Alphaproteobacteria</taxon>
        <taxon>Hyphomicrobiales</taxon>
        <taxon>Rhizobiaceae</taxon>
        <taxon>Shinella</taxon>
    </lineage>
</organism>
<sequence>MSGKGSNSVKLRHYNERFVLDAIRRLREASKSELARAASLTPAAVAAIVDGLEAAGFVKQVGKRFGQRGTPSILYRLNPKRLNSIGIKIGRRALQAVMIDLEGEVQGWEEHEYDFPDPIVVLRAGNAALATLMHQADRFVETEIAGLGIGAPYFLGGWSEELGFPGDLDSRWNRVDLAAFFDVEKKLPVFVENDASAAALAELNLGVGSGFKDFMHISIDTFVGGGLVQNGQLHTGVHGNSAALGPLPVSGSKLSSMTGQHTRYRSLLHRASIYVLVNHLRANGVAINRVRELEPLASVARAPLVEWMDDCAGALAEAIIAITSIIDLEAIILDSILPRTIHLDLLSRVHREFTRAGAVGIVPPEIISGQFGLTASPVGAATLPISALIAPDSDTLMLGKQKRGLSSSLSTL</sequence>
<dbReference type="InterPro" id="IPR036388">
    <property type="entry name" value="WH-like_DNA-bd_sf"/>
</dbReference>
<dbReference type="Proteomes" id="UP001225788">
    <property type="component" value="Plasmid unnamed1"/>
</dbReference>
<geneLocation type="plasmid" evidence="1 2">
    <name>unnamed1</name>
</geneLocation>
<dbReference type="Gene3D" id="3.30.420.40">
    <property type="match status" value="2"/>
</dbReference>
<name>A0ABY9KCD9_9HYPH</name>
<dbReference type="SUPFAM" id="SSF46785">
    <property type="entry name" value="Winged helix' DNA-binding domain"/>
    <property type="match status" value="1"/>
</dbReference>
<dbReference type="RefSeq" id="WP_306161792.1">
    <property type="nucleotide sequence ID" value="NZ_CP132315.1"/>
</dbReference>
<proteinExistence type="predicted"/>
<gene>
    <name evidence="1" type="ORF">Q9315_24655</name>
</gene>
<keyword evidence="1" id="KW-0614">Plasmid</keyword>
<dbReference type="PANTHER" id="PTHR18964">
    <property type="entry name" value="ROK (REPRESSOR, ORF, KINASE) FAMILY"/>
    <property type="match status" value="1"/>
</dbReference>
<dbReference type="EMBL" id="CP132315">
    <property type="protein sequence ID" value="WLS05339.1"/>
    <property type="molecule type" value="Genomic_DNA"/>
</dbReference>
<dbReference type="InterPro" id="IPR036390">
    <property type="entry name" value="WH_DNA-bd_sf"/>
</dbReference>
<evidence type="ECO:0000313" key="1">
    <source>
        <dbReference type="EMBL" id="WLS05339.1"/>
    </source>
</evidence>
<dbReference type="SUPFAM" id="SSF53067">
    <property type="entry name" value="Actin-like ATPase domain"/>
    <property type="match status" value="1"/>
</dbReference>
<dbReference type="InterPro" id="IPR000600">
    <property type="entry name" value="ROK"/>
</dbReference>
<accession>A0ABY9KCD9</accession>
<evidence type="ECO:0000313" key="2">
    <source>
        <dbReference type="Proteomes" id="UP001225788"/>
    </source>
</evidence>
<dbReference type="PANTHER" id="PTHR18964:SF169">
    <property type="entry name" value="N-ACETYLMANNOSAMINE KINASE"/>
    <property type="match status" value="1"/>
</dbReference>
<protein>
    <submittedName>
        <fullName evidence="1">ROK family transcriptional regulator</fullName>
    </submittedName>
</protein>
<dbReference type="InterPro" id="IPR043129">
    <property type="entry name" value="ATPase_NBD"/>
</dbReference>